<dbReference type="PANTHER" id="PTHR40036">
    <property type="entry name" value="MACROCIN O-METHYLTRANSFERASE"/>
    <property type="match status" value="1"/>
</dbReference>
<dbReference type="AlphaFoldDB" id="A0AAW9DRQ7"/>
<dbReference type="InterPro" id="IPR029063">
    <property type="entry name" value="SAM-dependent_MTases_sf"/>
</dbReference>
<dbReference type="Gene3D" id="3.40.50.150">
    <property type="entry name" value="Vaccinia Virus protein VP39"/>
    <property type="match status" value="1"/>
</dbReference>
<dbReference type="EMBL" id="JAWXYB010000018">
    <property type="protein sequence ID" value="MDX5930747.1"/>
    <property type="molecule type" value="Genomic_DNA"/>
</dbReference>
<dbReference type="EC" id="2.1.1.-" evidence="1"/>
<reference evidence="1 2" key="1">
    <citation type="submission" date="2023-11" db="EMBL/GenBank/DDBJ databases">
        <title>MicrobeMod: A computational toolkit for identifying prokaryotic methylation and restriction-modification with nanopore sequencing.</title>
        <authorList>
            <person name="Crits-Christoph A."/>
            <person name="Kang S.C."/>
            <person name="Lee H."/>
            <person name="Ostrov N."/>
        </authorList>
    </citation>
    <scope>NUCLEOTIDE SEQUENCE [LARGE SCALE GENOMIC DNA]</scope>
    <source>
        <strain evidence="1 2">DSMZ 700</strain>
    </source>
</reference>
<organism evidence="1 2">
    <name type="scientific">Acidiphilium acidophilum</name>
    <name type="common">Thiobacillus acidophilus</name>
    <dbReference type="NCBI Taxonomy" id="76588"/>
    <lineage>
        <taxon>Bacteria</taxon>
        <taxon>Pseudomonadati</taxon>
        <taxon>Pseudomonadota</taxon>
        <taxon>Alphaproteobacteria</taxon>
        <taxon>Acetobacterales</taxon>
        <taxon>Acidocellaceae</taxon>
        <taxon>Acidiphilium</taxon>
    </lineage>
</organism>
<dbReference type="PANTHER" id="PTHR40036:SF1">
    <property type="entry name" value="MACROCIN O-METHYLTRANSFERASE"/>
    <property type="match status" value="1"/>
</dbReference>
<keyword evidence="1" id="KW-0489">Methyltransferase</keyword>
<dbReference type="GO" id="GO:0032259">
    <property type="term" value="P:methylation"/>
    <property type="evidence" value="ECO:0007669"/>
    <property type="project" value="UniProtKB-KW"/>
</dbReference>
<keyword evidence="1" id="KW-0808">Transferase</keyword>
<name>A0AAW9DRQ7_ACIAO</name>
<comment type="caution">
    <text evidence="1">The sequence shown here is derived from an EMBL/GenBank/DDBJ whole genome shotgun (WGS) entry which is preliminary data.</text>
</comment>
<dbReference type="Pfam" id="PF13578">
    <property type="entry name" value="Methyltransf_24"/>
    <property type="match status" value="1"/>
</dbReference>
<gene>
    <name evidence="1" type="ORF">SIL87_08235</name>
</gene>
<protein>
    <submittedName>
        <fullName evidence="1">Class I SAM-dependent methyltransferase</fullName>
        <ecNumber evidence="1">2.1.1.-</ecNumber>
    </submittedName>
</protein>
<evidence type="ECO:0000313" key="1">
    <source>
        <dbReference type="EMBL" id="MDX5930747.1"/>
    </source>
</evidence>
<dbReference type="SUPFAM" id="SSF53335">
    <property type="entry name" value="S-adenosyl-L-methionine-dependent methyltransferases"/>
    <property type="match status" value="1"/>
</dbReference>
<dbReference type="GO" id="GO:0008168">
    <property type="term" value="F:methyltransferase activity"/>
    <property type="evidence" value="ECO:0007669"/>
    <property type="project" value="UniProtKB-KW"/>
</dbReference>
<keyword evidence="2" id="KW-1185">Reference proteome</keyword>
<evidence type="ECO:0000313" key="2">
    <source>
        <dbReference type="Proteomes" id="UP001279553"/>
    </source>
</evidence>
<accession>A0AAW9DRQ7</accession>
<proteinExistence type="predicted"/>
<dbReference type="InterPro" id="IPR008884">
    <property type="entry name" value="TylF_MeTrfase"/>
</dbReference>
<dbReference type="Proteomes" id="UP001279553">
    <property type="component" value="Unassembled WGS sequence"/>
</dbReference>
<sequence length="234" mass="26191">MSDAMDLSQAPFVNQILDRARNELLGRSYDTFNIDHLIPFAASLDTAAYVADHAADAARFASNHDLLRAGLDCAPRDGLVLEFGVASGSTLRTIANHWKQPVFGFDSFEGLPEQWRPGFPAGMFAQNPPDTPANASLVRGWFDQSLPTFAQTHPGDVAFLHIDCDLYSSTRTIFEILGHRIKPGTIIVFDEYWNYPGWRTHEFKAFHEFLAWSKRSYSFLGFVPSHQQAGVIII</sequence>